<dbReference type="Pfam" id="PF07715">
    <property type="entry name" value="Plug"/>
    <property type="match status" value="1"/>
</dbReference>
<dbReference type="AlphaFoldDB" id="A0A1V9DYU0"/>
<feature type="domain" description="TonB-dependent receptor plug" evidence="9">
    <location>
        <begin position="196"/>
        <end position="315"/>
    </location>
</feature>
<dbReference type="EMBL" id="LVXG01000082">
    <property type="protein sequence ID" value="OQP38934.1"/>
    <property type="molecule type" value="Genomic_DNA"/>
</dbReference>
<evidence type="ECO:0000256" key="5">
    <source>
        <dbReference type="ARBA" id="ARBA00023136"/>
    </source>
</evidence>
<evidence type="ECO:0000313" key="10">
    <source>
        <dbReference type="EMBL" id="OQP38934.1"/>
    </source>
</evidence>
<comment type="subcellular location">
    <subcellularLocation>
        <location evidence="1 7">Cell outer membrane</location>
        <topology evidence="1 7">Multi-pass membrane protein</topology>
    </subcellularLocation>
</comment>
<comment type="caution">
    <text evidence="10">The sequence shown here is derived from an EMBL/GenBank/DDBJ whole genome shotgun (WGS) entry which is preliminary data.</text>
</comment>
<evidence type="ECO:0000313" key="11">
    <source>
        <dbReference type="Proteomes" id="UP000192610"/>
    </source>
</evidence>
<dbReference type="InterPro" id="IPR012910">
    <property type="entry name" value="Plug_dom"/>
</dbReference>
<dbReference type="InterPro" id="IPR039426">
    <property type="entry name" value="TonB-dep_rcpt-like"/>
</dbReference>
<dbReference type="PROSITE" id="PS52016">
    <property type="entry name" value="TONB_DEPENDENT_REC_3"/>
    <property type="match status" value="1"/>
</dbReference>
<feature type="region of interest" description="Disordered" evidence="8">
    <location>
        <begin position="81"/>
        <end position="107"/>
    </location>
</feature>
<keyword evidence="3 7" id="KW-1134">Transmembrane beta strand</keyword>
<comment type="similarity">
    <text evidence="7">Belongs to the TonB-dependent receptor family.</text>
</comment>
<evidence type="ECO:0000256" key="7">
    <source>
        <dbReference type="PROSITE-ProRule" id="PRU01360"/>
    </source>
</evidence>
<reference evidence="11" key="1">
    <citation type="submission" date="2016-04" db="EMBL/GenBank/DDBJ databases">
        <authorList>
            <person name="Chen L."/>
            <person name="Zhuang W."/>
            <person name="Wang G."/>
        </authorList>
    </citation>
    <scope>NUCLEOTIDE SEQUENCE [LARGE SCALE GENOMIC DNA]</scope>
    <source>
        <strain evidence="11">17621</strain>
    </source>
</reference>
<dbReference type="SUPFAM" id="SSF49464">
    <property type="entry name" value="Carboxypeptidase regulatory domain-like"/>
    <property type="match status" value="1"/>
</dbReference>
<dbReference type="OrthoDB" id="9805434at2"/>
<dbReference type="InterPro" id="IPR036942">
    <property type="entry name" value="Beta-barrel_TonB_sf"/>
</dbReference>
<dbReference type="InterPro" id="IPR008969">
    <property type="entry name" value="CarboxyPept-like_regulatory"/>
</dbReference>
<keyword evidence="2 7" id="KW-0813">Transport</keyword>
<dbReference type="SUPFAM" id="SSF56935">
    <property type="entry name" value="Porins"/>
    <property type="match status" value="1"/>
</dbReference>
<dbReference type="Pfam" id="PF13715">
    <property type="entry name" value="CarbopepD_reg_2"/>
    <property type="match status" value="1"/>
</dbReference>
<keyword evidence="5 7" id="KW-0472">Membrane</keyword>
<dbReference type="Gene3D" id="2.60.40.1120">
    <property type="entry name" value="Carboxypeptidase-like, regulatory domain"/>
    <property type="match status" value="1"/>
</dbReference>
<protein>
    <submittedName>
        <fullName evidence="10">Ferric enterobactin receptor</fullName>
    </submittedName>
</protein>
<proteinExistence type="inferred from homology"/>
<dbReference type="STRING" id="354355.SAMN05660816_02506"/>
<gene>
    <name evidence="10" type="ORF">A4H97_19480</name>
</gene>
<dbReference type="PANTHER" id="PTHR47234:SF3">
    <property type="entry name" value="SECRETIN_TONB SHORT N-TERMINAL DOMAIN-CONTAINING PROTEIN"/>
    <property type="match status" value="1"/>
</dbReference>
<evidence type="ECO:0000256" key="2">
    <source>
        <dbReference type="ARBA" id="ARBA00022448"/>
    </source>
</evidence>
<evidence type="ECO:0000256" key="1">
    <source>
        <dbReference type="ARBA" id="ARBA00004571"/>
    </source>
</evidence>
<keyword evidence="10" id="KW-0675">Receptor</keyword>
<evidence type="ECO:0000256" key="8">
    <source>
        <dbReference type="SAM" id="MobiDB-lite"/>
    </source>
</evidence>
<name>A0A1V9DYU0_9BACT</name>
<evidence type="ECO:0000256" key="3">
    <source>
        <dbReference type="ARBA" id="ARBA00022452"/>
    </source>
</evidence>
<feature type="compositionally biased region" description="Basic and acidic residues" evidence="8">
    <location>
        <begin position="84"/>
        <end position="94"/>
    </location>
</feature>
<evidence type="ECO:0000259" key="9">
    <source>
        <dbReference type="Pfam" id="PF07715"/>
    </source>
</evidence>
<evidence type="ECO:0000256" key="6">
    <source>
        <dbReference type="ARBA" id="ARBA00023237"/>
    </source>
</evidence>
<dbReference type="GO" id="GO:0009279">
    <property type="term" value="C:cell outer membrane"/>
    <property type="evidence" value="ECO:0007669"/>
    <property type="project" value="UniProtKB-SubCell"/>
</dbReference>
<dbReference type="InterPro" id="IPR037066">
    <property type="entry name" value="Plug_dom_sf"/>
</dbReference>
<dbReference type="Gene3D" id="2.170.130.10">
    <property type="entry name" value="TonB-dependent receptor, plug domain"/>
    <property type="match status" value="1"/>
</dbReference>
<evidence type="ECO:0000256" key="4">
    <source>
        <dbReference type="ARBA" id="ARBA00022692"/>
    </source>
</evidence>
<organism evidence="10 11">
    <name type="scientific">Niastella yeongjuensis</name>
    <dbReference type="NCBI Taxonomy" id="354355"/>
    <lineage>
        <taxon>Bacteria</taxon>
        <taxon>Pseudomonadati</taxon>
        <taxon>Bacteroidota</taxon>
        <taxon>Chitinophagia</taxon>
        <taxon>Chitinophagales</taxon>
        <taxon>Chitinophagaceae</taxon>
        <taxon>Niastella</taxon>
    </lineage>
</organism>
<keyword evidence="11" id="KW-1185">Reference proteome</keyword>
<keyword evidence="6 7" id="KW-0998">Cell outer membrane</keyword>
<dbReference type="PANTHER" id="PTHR47234">
    <property type="match status" value="1"/>
</dbReference>
<dbReference type="Proteomes" id="UP000192610">
    <property type="component" value="Unassembled WGS sequence"/>
</dbReference>
<dbReference type="Gene3D" id="2.40.170.20">
    <property type="entry name" value="TonB-dependent receptor, beta-barrel domain"/>
    <property type="match status" value="1"/>
</dbReference>
<sequence length="977" mass="106436">MVLAVQGQRIAPNSLPLKDVIFALEKKFSLSILYREQLVQNKNVTPDTTACNNPDKALRTLLTPFGLTYKKVSPTQIIISEVPGHTDKSEKSPDVEQPGLRGTVRNEKNEPVPGVSVIVIGAKGTVTDAEGNYWLPLNEGNHKIYYSSVGYSSYVTTVKIQQAAMVRNVTLNNVITDLSGVVVAVGSRAGQRTFTNTSLPVDNINGADLISTGQLTLDKALQYRAPSFNTVNMPVHDATSLSDPYEIRNMGPCRTLILINGKRKNPGSLVYIQTSPGRGETETDLSAIPVEAIKRVEILRDGASAQYGSDAIAGVMNIILKDRFEYTSFKTNTGITSRGDGFSIGNSINSGVNIGTKGFANYTISFQKENRTNRPGKVDAEQDNIDLGDGTAAGLEKVKAYLAQFPDARNVNGTPAITAARFLVNAGIPLDDNATFYANAAYVYKNIQSYANYRTNYWKQDPFNLLHDTNSTYLGFGPTFAGDLNDYNATLGFKQEKTRWTTDVSATIGGNKQLYSVDNTWNPALGAQSPTTFRPGGYGFHHVVGNIDITHTINDHLSIALGTEFRNETFTIMAGDRASSVGTGPVSFSGIANLNAKTSNRFNMGGYLDVSYDVSKSMLVNATARQEYYNDFGGAFVWKVSGRKKLLGDKLSVRSSLSTGFRAPGLHQVNLQIVQQIFTPGMGVQTKGVVSNKSRQAQVLGVPALKPERSLNFTAGIGLRSSRYFSLTLDYYNINIKDRIILSSDIAHTADNNTPLDTVLSANGIIGVSFFTNGISTNTQGLDLVATFKNIRVFNTGHVTINLAGNYTMANKLLGVVANPKLIEEAGQQIFDYMQEALLLTSRPKFKAILGGDLTVGKLGFNLNNTLFGPAIFRSAGLDRNIKMVFKPKIVTDAHLSYQFNSWLGSSFAVNNLFNILPEYILKPLNFSGQQVLNDPVAFKRNINAVTFNGRYQIATYDGSHFSQSGTTFLLTLNCKL</sequence>
<accession>A0A1V9DYU0</accession>
<keyword evidence="4 7" id="KW-0812">Transmembrane</keyword>